<dbReference type="SUPFAM" id="SSF56784">
    <property type="entry name" value="HAD-like"/>
    <property type="match status" value="1"/>
</dbReference>
<accession>A0A0C1JVU3</accession>
<proteinExistence type="predicted"/>
<dbReference type="AlphaFoldDB" id="A0A0C1JVU3"/>
<dbReference type="PATRIC" id="fig|362787.3.peg.1449"/>
<sequence length="299" mass="33802">MLNSFFPMFFRKIKGIFALDIDGTVTAETESIPSEVVQFFEDLYQTGWQFVFITGRPFQWGVRSLNVLSFPYALAVQNGALIVDMPSKKILARKYLSQNLLHEMEAICTKHHTDFIIYTGLENKDLCYYRSDKFAPSVLNYLWERKEHLKENWSIIKNFNDLPVKVFASLKFFAKEKEAILISQDIEKKLGLHAPNIRDPFNEEYFVVQVTHPEANKGCALKTYSQLSHSLYSSIAAGNDFNDLSLLQEATVKVAMSDAPGALLAIAHVIAPPAHQQGIIEGLTKAIDYLAKIGKMNNG</sequence>
<comment type="caution">
    <text evidence="1">The sequence shown here is derived from an EMBL/GenBank/DDBJ whole genome shotgun (WGS) entry which is preliminary data.</text>
</comment>
<name>A0A0C1JVU3_9BACT</name>
<evidence type="ECO:0000313" key="1">
    <source>
        <dbReference type="EMBL" id="KIC71377.1"/>
    </source>
</evidence>
<organism evidence="1 2">
    <name type="scientific">Candidatus Protochlamydia amoebophila</name>
    <dbReference type="NCBI Taxonomy" id="362787"/>
    <lineage>
        <taxon>Bacteria</taxon>
        <taxon>Pseudomonadati</taxon>
        <taxon>Chlamydiota</taxon>
        <taxon>Chlamydiia</taxon>
        <taxon>Parachlamydiales</taxon>
        <taxon>Parachlamydiaceae</taxon>
        <taxon>Candidatus Protochlamydia</taxon>
    </lineage>
</organism>
<dbReference type="NCBIfam" id="TIGR01484">
    <property type="entry name" value="HAD-SF-IIB"/>
    <property type="match status" value="1"/>
</dbReference>
<protein>
    <submittedName>
        <fullName evidence="1">Uncharacterized protein</fullName>
    </submittedName>
</protein>
<dbReference type="PANTHER" id="PTHR10000:SF8">
    <property type="entry name" value="HAD SUPERFAMILY HYDROLASE-LIKE, TYPE 3"/>
    <property type="match status" value="1"/>
</dbReference>
<dbReference type="Proteomes" id="UP000031465">
    <property type="component" value="Unassembled WGS sequence"/>
</dbReference>
<evidence type="ECO:0000313" key="2">
    <source>
        <dbReference type="Proteomes" id="UP000031465"/>
    </source>
</evidence>
<dbReference type="Gene3D" id="3.40.50.1000">
    <property type="entry name" value="HAD superfamily/HAD-like"/>
    <property type="match status" value="1"/>
</dbReference>
<dbReference type="GO" id="GO:0016791">
    <property type="term" value="F:phosphatase activity"/>
    <property type="evidence" value="ECO:0007669"/>
    <property type="project" value="TreeGrafter"/>
</dbReference>
<dbReference type="EMBL" id="JSAN01000092">
    <property type="protein sequence ID" value="KIC71377.1"/>
    <property type="molecule type" value="Genomic_DNA"/>
</dbReference>
<dbReference type="InterPro" id="IPR006379">
    <property type="entry name" value="HAD-SF_hydro_IIB"/>
</dbReference>
<dbReference type="GO" id="GO:0000287">
    <property type="term" value="F:magnesium ion binding"/>
    <property type="evidence" value="ECO:0007669"/>
    <property type="project" value="TreeGrafter"/>
</dbReference>
<gene>
    <name evidence="1" type="ORF">DB44_DT00120</name>
</gene>
<reference evidence="1 2" key="1">
    <citation type="journal article" date="2014" name="Mol. Biol. Evol.">
        <title>Massive expansion of Ubiquitination-related gene families within the Chlamydiae.</title>
        <authorList>
            <person name="Domman D."/>
            <person name="Collingro A."/>
            <person name="Lagkouvardos I."/>
            <person name="Gehre L."/>
            <person name="Weinmaier T."/>
            <person name="Rattei T."/>
            <person name="Subtil A."/>
            <person name="Horn M."/>
        </authorList>
    </citation>
    <scope>NUCLEOTIDE SEQUENCE [LARGE SCALE GENOMIC DNA]</scope>
    <source>
        <strain evidence="1 2">EI2</strain>
    </source>
</reference>
<dbReference type="GO" id="GO:0005829">
    <property type="term" value="C:cytosol"/>
    <property type="evidence" value="ECO:0007669"/>
    <property type="project" value="TreeGrafter"/>
</dbReference>
<dbReference type="PANTHER" id="PTHR10000">
    <property type="entry name" value="PHOSPHOSERINE PHOSPHATASE"/>
    <property type="match status" value="1"/>
</dbReference>
<dbReference type="InterPro" id="IPR036412">
    <property type="entry name" value="HAD-like_sf"/>
</dbReference>
<dbReference type="Gene3D" id="3.30.1240.10">
    <property type="match status" value="1"/>
</dbReference>
<dbReference type="Pfam" id="PF08282">
    <property type="entry name" value="Hydrolase_3"/>
    <property type="match status" value="1"/>
</dbReference>
<dbReference type="InterPro" id="IPR023214">
    <property type="entry name" value="HAD_sf"/>
</dbReference>